<proteinExistence type="predicted"/>
<feature type="domain" description="Hemerythrin-like" evidence="1">
    <location>
        <begin position="9"/>
        <end position="137"/>
    </location>
</feature>
<evidence type="ECO:0000313" key="2">
    <source>
        <dbReference type="EMBL" id="MBO2450620.1"/>
    </source>
</evidence>
<gene>
    <name evidence="2" type="ORF">J4573_26190</name>
</gene>
<comment type="caution">
    <text evidence="2">The sequence shown here is derived from an EMBL/GenBank/DDBJ whole genome shotgun (WGS) entry which is preliminary data.</text>
</comment>
<evidence type="ECO:0000259" key="1">
    <source>
        <dbReference type="Pfam" id="PF01814"/>
    </source>
</evidence>
<dbReference type="Proteomes" id="UP000669179">
    <property type="component" value="Unassembled WGS sequence"/>
</dbReference>
<sequence>MSDKLDMTLMFAMHNALRRELEFIAKTAARTDDDPRRILATAVGWEMFKKALHIHHTAEDEAIWPVMREVLTGRPDDLALLDAMESEHAAIDPLLDAIDAALADRESGPEHVAALTEALADGLRGHLKHEEDEGLPLIDATMTLEQWMHYGQVHSTRTGPDTPRLVPWLLDGADEEVVALMLTVLPDPVRAAYQNEWQPAYSALDRWNARA</sequence>
<reference evidence="2" key="1">
    <citation type="submission" date="2021-03" db="EMBL/GenBank/DDBJ databases">
        <authorList>
            <person name="Kanchanasin P."/>
            <person name="Saeng-In P."/>
            <person name="Phongsopitanun W."/>
            <person name="Yuki M."/>
            <person name="Kudo T."/>
            <person name="Ohkuma M."/>
            <person name="Tanasupawat S."/>
        </authorList>
    </citation>
    <scope>NUCLEOTIDE SEQUENCE</scope>
    <source>
        <strain evidence="2">GKU 128</strain>
    </source>
</reference>
<dbReference type="RefSeq" id="WP_208258516.1">
    <property type="nucleotide sequence ID" value="NZ_JAGEOJ010000011.1"/>
</dbReference>
<dbReference type="AlphaFoldDB" id="A0A939PDI5"/>
<dbReference type="EMBL" id="JAGEOJ010000011">
    <property type="protein sequence ID" value="MBO2450620.1"/>
    <property type="molecule type" value="Genomic_DNA"/>
</dbReference>
<protein>
    <submittedName>
        <fullName evidence="2">Hemerythrin domain-containing protein</fullName>
    </submittedName>
</protein>
<dbReference type="Gene3D" id="1.20.120.520">
    <property type="entry name" value="nmb1532 protein domain like"/>
    <property type="match status" value="1"/>
</dbReference>
<name>A0A939PDI5_9ACTN</name>
<evidence type="ECO:0000313" key="3">
    <source>
        <dbReference type="Proteomes" id="UP000669179"/>
    </source>
</evidence>
<accession>A0A939PDI5</accession>
<organism evidence="2 3">
    <name type="scientific">Actinomadura barringtoniae</name>
    <dbReference type="NCBI Taxonomy" id="1427535"/>
    <lineage>
        <taxon>Bacteria</taxon>
        <taxon>Bacillati</taxon>
        <taxon>Actinomycetota</taxon>
        <taxon>Actinomycetes</taxon>
        <taxon>Streptosporangiales</taxon>
        <taxon>Thermomonosporaceae</taxon>
        <taxon>Actinomadura</taxon>
    </lineage>
</organism>
<dbReference type="Pfam" id="PF01814">
    <property type="entry name" value="Hemerythrin"/>
    <property type="match status" value="1"/>
</dbReference>
<keyword evidence="3" id="KW-1185">Reference proteome</keyword>
<dbReference type="InterPro" id="IPR012312">
    <property type="entry name" value="Hemerythrin-like"/>
</dbReference>
<dbReference type="CDD" id="cd12108">
    <property type="entry name" value="Hr-like"/>
    <property type="match status" value="1"/>
</dbReference>